<comment type="caution">
    <text evidence="1">The sequence shown here is derived from an EMBL/GenBank/DDBJ whole genome shotgun (WGS) entry which is preliminary data.</text>
</comment>
<protein>
    <submittedName>
        <fullName evidence="1">Uncharacterized protein</fullName>
    </submittedName>
</protein>
<reference evidence="1 2" key="1">
    <citation type="submission" date="2020-10" db="EMBL/GenBank/DDBJ databases">
        <title>Plant Genome Project.</title>
        <authorList>
            <person name="Zhang R.-G."/>
        </authorList>
    </citation>
    <scope>NUCLEOTIDE SEQUENCE [LARGE SCALE GENOMIC DNA]</scope>
    <source>
        <strain evidence="1">FAFU-HL-1</strain>
        <tissue evidence="1">Leaf</tissue>
    </source>
</reference>
<keyword evidence="2" id="KW-1185">Reference proteome</keyword>
<proteinExistence type="predicted"/>
<name>A0A835JJF5_9ROSI</name>
<sequence>MDNWKIKIVDEGNAFKTFIEQSGTGNSSRAYKHGCSMLPTHSSQYRKDSELGSIRSTARILDHINSRAGSCNFNNDGYLPCYLIIAERMLEKTPETE</sequence>
<evidence type="ECO:0000313" key="2">
    <source>
        <dbReference type="Proteomes" id="UP000657918"/>
    </source>
</evidence>
<organism evidence="1 2">
    <name type="scientific">Salix dunnii</name>
    <dbReference type="NCBI Taxonomy" id="1413687"/>
    <lineage>
        <taxon>Eukaryota</taxon>
        <taxon>Viridiplantae</taxon>
        <taxon>Streptophyta</taxon>
        <taxon>Embryophyta</taxon>
        <taxon>Tracheophyta</taxon>
        <taxon>Spermatophyta</taxon>
        <taxon>Magnoliopsida</taxon>
        <taxon>eudicotyledons</taxon>
        <taxon>Gunneridae</taxon>
        <taxon>Pentapetalae</taxon>
        <taxon>rosids</taxon>
        <taxon>fabids</taxon>
        <taxon>Malpighiales</taxon>
        <taxon>Salicaceae</taxon>
        <taxon>Saliceae</taxon>
        <taxon>Salix</taxon>
    </lineage>
</organism>
<dbReference type="AlphaFoldDB" id="A0A835JJF5"/>
<gene>
    <name evidence="1" type="ORF">SADUNF_Sadunf14G0113300</name>
</gene>
<dbReference type="Proteomes" id="UP000657918">
    <property type="component" value="Unassembled WGS sequence"/>
</dbReference>
<evidence type="ECO:0000313" key="1">
    <source>
        <dbReference type="EMBL" id="KAF9669494.1"/>
    </source>
</evidence>
<dbReference type="EMBL" id="JADGMS010000014">
    <property type="protein sequence ID" value="KAF9669494.1"/>
    <property type="molecule type" value="Genomic_DNA"/>
</dbReference>
<accession>A0A835JJF5</accession>